<geneLocation type="mitochondrion" evidence="1"/>
<keyword evidence="1" id="KW-0496">Mitochondrion</keyword>
<protein>
    <submittedName>
        <fullName evidence="1">Uncharacterized protein</fullName>
    </submittedName>
</protein>
<comment type="caution">
    <text evidence="1">The sequence shown here is derived from an EMBL/GenBank/DDBJ whole genome shotgun (WGS) entry which is preliminary data.</text>
</comment>
<reference evidence="1" key="1">
    <citation type="journal article" date="2015" name="Genome Biol. Evol.">
        <title>Organellar Genomes of White Spruce (Picea glauca): Assembly and Annotation.</title>
        <authorList>
            <person name="Jackman S.D."/>
            <person name="Warren R.L."/>
            <person name="Gibb E.A."/>
            <person name="Vandervalk B.P."/>
            <person name="Mohamadi H."/>
            <person name="Chu J."/>
            <person name="Raymond A."/>
            <person name="Pleasance S."/>
            <person name="Coope R."/>
            <person name="Wildung M.R."/>
            <person name="Ritland C.E."/>
            <person name="Bousquet J."/>
            <person name="Jones S.J."/>
            <person name="Bohlmann J."/>
            <person name="Birol I."/>
        </authorList>
    </citation>
    <scope>NUCLEOTIDE SEQUENCE [LARGE SCALE GENOMIC DNA]</scope>
    <source>
        <tissue evidence="1">Flushing bud</tissue>
    </source>
</reference>
<proteinExistence type="predicted"/>
<evidence type="ECO:0000313" key="1">
    <source>
        <dbReference type="EMBL" id="KUM45720.1"/>
    </source>
</evidence>
<accession>A0A101LUS9</accession>
<sequence>MNRSISFRAGFALCATSAFFFAICIGAGSLSRSRSRSESSVRE</sequence>
<gene>
    <name evidence="1" type="ORF">ABT39_MTgene2286</name>
</gene>
<dbReference type="EMBL" id="LKAM01000016">
    <property type="protein sequence ID" value="KUM45720.1"/>
    <property type="molecule type" value="Genomic_DNA"/>
</dbReference>
<organism evidence="1">
    <name type="scientific">Picea glauca</name>
    <name type="common">White spruce</name>
    <name type="synonym">Pinus glauca</name>
    <dbReference type="NCBI Taxonomy" id="3330"/>
    <lineage>
        <taxon>Eukaryota</taxon>
        <taxon>Viridiplantae</taxon>
        <taxon>Streptophyta</taxon>
        <taxon>Embryophyta</taxon>
        <taxon>Tracheophyta</taxon>
        <taxon>Spermatophyta</taxon>
        <taxon>Pinopsida</taxon>
        <taxon>Pinidae</taxon>
        <taxon>Conifers I</taxon>
        <taxon>Pinales</taxon>
        <taxon>Pinaceae</taxon>
        <taxon>Picea</taxon>
    </lineage>
</organism>
<dbReference type="AlphaFoldDB" id="A0A101LUS9"/>
<name>A0A101LUS9_PICGL</name>